<reference evidence="2 3" key="1">
    <citation type="submission" date="2023-09" db="EMBL/GenBank/DDBJ databases">
        <title>Genomes of two closely related lineages of the louse Polyplax serrata with different host specificities.</title>
        <authorList>
            <person name="Martinu J."/>
            <person name="Tarabai H."/>
            <person name="Stefka J."/>
            <person name="Hypsa V."/>
        </authorList>
    </citation>
    <scope>NUCLEOTIDE SEQUENCE [LARGE SCALE GENOMIC DNA]</scope>
    <source>
        <strain evidence="2">98ZLc_SE</strain>
    </source>
</reference>
<dbReference type="Proteomes" id="UP001359485">
    <property type="component" value="Unassembled WGS sequence"/>
</dbReference>
<sequence length="119" mass="13896">MVGNGEIKTSRQINYSLFTDRMQGKLVGNGKSHVAGMGKKNQQQQQKKKKKRVERNKNEESETRPGERKTERKEGERERDRKGKKEVEKVKIKEMNHEDVVKHRGNNLSFSRGRKSFAK</sequence>
<feature type="compositionally biased region" description="Basic and acidic residues" evidence="1">
    <location>
        <begin position="55"/>
        <end position="102"/>
    </location>
</feature>
<evidence type="ECO:0000313" key="3">
    <source>
        <dbReference type="Proteomes" id="UP001359485"/>
    </source>
</evidence>
<evidence type="ECO:0000256" key="1">
    <source>
        <dbReference type="SAM" id="MobiDB-lite"/>
    </source>
</evidence>
<organism evidence="2 3">
    <name type="scientific">Polyplax serrata</name>
    <name type="common">Common mouse louse</name>
    <dbReference type="NCBI Taxonomy" id="468196"/>
    <lineage>
        <taxon>Eukaryota</taxon>
        <taxon>Metazoa</taxon>
        <taxon>Ecdysozoa</taxon>
        <taxon>Arthropoda</taxon>
        <taxon>Hexapoda</taxon>
        <taxon>Insecta</taxon>
        <taxon>Pterygota</taxon>
        <taxon>Neoptera</taxon>
        <taxon>Paraneoptera</taxon>
        <taxon>Psocodea</taxon>
        <taxon>Troctomorpha</taxon>
        <taxon>Phthiraptera</taxon>
        <taxon>Anoplura</taxon>
        <taxon>Polyplacidae</taxon>
        <taxon>Polyplax</taxon>
    </lineage>
</organism>
<name>A0ABR1B063_POLSC</name>
<keyword evidence="3" id="KW-1185">Reference proteome</keyword>
<protein>
    <submittedName>
        <fullName evidence="2">Uncharacterized protein</fullName>
    </submittedName>
</protein>
<comment type="caution">
    <text evidence="2">The sequence shown here is derived from an EMBL/GenBank/DDBJ whole genome shotgun (WGS) entry which is preliminary data.</text>
</comment>
<feature type="region of interest" description="Disordered" evidence="1">
    <location>
        <begin position="24"/>
        <end position="119"/>
    </location>
</feature>
<gene>
    <name evidence="2" type="ORF">RUM44_007245</name>
</gene>
<evidence type="ECO:0000313" key="2">
    <source>
        <dbReference type="EMBL" id="KAK6632214.1"/>
    </source>
</evidence>
<accession>A0ABR1B063</accession>
<dbReference type="EMBL" id="JAWJWF010000005">
    <property type="protein sequence ID" value="KAK6632214.1"/>
    <property type="molecule type" value="Genomic_DNA"/>
</dbReference>
<proteinExistence type="predicted"/>